<organism evidence="1 2">
    <name type="scientific">Zalaria obscura</name>
    <dbReference type="NCBI Taxonomy" id="2024903"/>
    <lineage>
        <taxon>Eukaryota</taxon>
        <taxon>Fungi</taxon>
        <taxon>Dikarya</taxon>
        <taxon>Ascomycota</taxon>
        <taxon>Pezizomycotina</taxon>
        <taxon>Dothideomycetes</taxon>
        <taxon>Dothideomycetidae</taxon>
        <taxon>Dothideales</taxon>
        <taxon>Zalariaceae</taxon>
        <taxon>Zalaria</taxon>
    </lineage>
</organism>
<protein>
    <submittedName>
        <fullName evidence="1">Uncharacterized protein</fullName>
    </submittedName>
</protein>
<dbReference type="EMBL" id="JAMKPW020000005">
    <property type="protein sequence ID" value="KAK8217394.1"/>
    <property type="molecule type" value="Genomic_DNA"/>
</dbReference>
<comment type="caution">
    <text evidence="1">The sequence shown here is derived from an EMBL/GenBank/DDBJ whole genome shotgun (WGS) entry which is preliminary data.</text>
</comment>
<evidence type="ECO:0000313" key="1">
    <source>
        <dbReference type="EMBL" id="KAK8217394.1"/>
    </source>
</evidence>
<evidence type="ECO:0000313" key="2">
    <source>
        <dbReference type="Proteomes" id="UP001320706"/>
    </source>
</evidence>
<keyword evidence="2" id="KW-1185">Reference proteome</keyword>
<proteinExistence type="predicted"/>
<sequence>MRAEEGSRYGEREKHIPLPSQPPTRDGRMRPPFLPDLETYTSGPEGGRKLCNFPSSLLQRIPQIILHSHSQHHSQKITMEWTGPVTEAELVELAMENEGLHGEVERLQGEVDRLQELVHRTMRVQLNLDKHYSTLLGRLETEKQELKEELRSERERVNHLTLAVGVRSTSLPAQRPVPQHEQRPAPEADDTTRTPPPVAPTVDDTTRTPPPVSSAEDVGLPPAMEASKHTTEARSFEYDVYEEDGHGGFRKVNGPLSMDISNAIGNMAVEWNSVSLANFSSDFLQRPVLPSLQCIDRRVHKSISLDYLNGEDRVKQYACYSCVRGGIPCVRLYLDDLRPCLCPLPPAVRPPTARTDELAYYVKSG</sequence>
<reference evidence="1" key="1">
    <citation type="submission" date="2024-02" db="EMBL/GenBank/DDBJ databases">
        <title>Metagenome Assembled Genome of Zalaria obscura JY119.</title>
        <authorList>
            <person name="Vighnesh L."/>
            <person name="Jagadeeshwari U."/>
            <person name="Venkata Ramana C."/>
            <person name="Sasikala C."/>
        </authorList>
    </citation>
    <scope>NUCLEOTIDE SEQUENCE</scope>
    <source>
        <strain evidence="1">JY119</strain>
    </source>
</reference>
<accession>A0ACC3SLF9</accession>
<dbReference type="Proteomes" id="UP001320706">
    <property type="component" value="Unassembled WGS sequence"/>
</dbReference>
<gene>
    <name evidence="1" type="ORF">M8818_001150</name>
</gene>
<name>A0ACC3SLF9_9PEZI</name>